<dbReference type="PANTHER" id="PTHR43464:SF19">
    <property type="entry name" value="UBIQUINONE BIOSYNTHESIS O-METHYLTRANSFERASE, MITOCHONDRIAL"/>
    <property type="match status" value="1"/>
</dbReference>
<keyword evidence="5" id="KW-1185">Reference proteome</keyword>
<evidence type="ECO:0000313" key="5">
    <source>
        <dbReference type="Proteomes" id="UP000460626"/>
    </source>
</evidence>
<evidence type="ECO:0000313" key="4">
    <source>
        <dbReference type="EMBL" id="MXO93891.1"/>
    </source>
</evidence>
<dbReference type="InterPro" id="IPR008715">
    <property type="entry name" value="SAM-MeTfrase_NodS-like"/>
</dbReference>
<dbReference type="CDD" id="cd02440">
    <property type="entry name" value="AdoMet_MTases"/>
    <property type="match status" value="1"/>
</dbReference>
<dbReference type="OrthoDB" id="116799at2"/>
<evidence type="ECO:0000256" key="2">
    <source>
        <dbReference type="ARBA" id="ARBA00022679"/>
    </source>
</evidence>
<dbReference type="SUPFAM" id="SSF53335">
    <property type="entry name" value="S-adenosyl-L-methionine-dependent methyltransferases"/>
    <property type="match status" value="1"/>
</dbReference>
<accession>A0A845A039</accession>
<keyword evidence="1 4" id="KW-0489">Methyltransferase</keyword>
<dbReference type="EMBL" id="WTYH01000001">
    <property type="protein sequence ID" value="MXO93891.1"/>
    <property type="molecule type" value="Genomic_DNA"/>
</dbReference>
<dbReference type="GO" id="GO:0032259">
    <property type="term" value="P:methylation"/>
    <property type="evidence" value="ECO:0007669"/>
    <property type="project" value="UniProtKB-KW"/>
</dbReference>
<dbReference type="GO" id="GO:0008757">
    <property type="term" value="F:S-adenosylmethionine-dependent methyltransferase activity"/>
    <property type="evidence" value="ECO:0007669"/>
    <property type="project" value="InterPro"/>
</dbReference>
<sequence length="191" mass="21284">MPDRPVARRERFEQLFRSDPDPWAFETSDYEREKRQATLAALSTRRFAQGLEIGCATGVLTEELLTVCDRMVGIDVAQTALDIAQRRLGSSPCISFRQGEVPQDWPEGSFDLIVFSEVLYFLNEAEIAQVSSLANGALCADGMCLLVNWTGPTDLPIDGDRAVALFAHGAAWRAEAVLECPKYRIDRLERS</sequence>
<keyword evidence="3" id="KW-0949">S-adenosyl-L-methionine</keyword>
<organism evidence="4 5">
    <name type="scientific">Aurantiacibacter arachoides</name>
    <dbReference type="NCBI Taxonomy" id="1850444"/>
    <lineage>
        <taxon>Bacteria</taxon>
        <taxon>Pseudomonadati</taxon>
        <taxon>Pseudomonadota</taxon>
        <taxon>Alphaproteobacteria</taxon>
        <taxon>Sphingomonadales</taxon>
        <taxon>Erythrobacteraceae</taxon>
        <taxon>Aurantiacibacter</taxon>
    </lineage>
</organism>
<evidence type="ECO:0000256" key="1">
    <source>
        <dbReference type="ARBA" id="ARBA00022603"/>
    </source>
</evidence>
<dbReference type="AlphaFoldDB" id="A0A845A039"/>
<dbReference type="RefSeq" id="WP_160731858.1">
    <property type="nucleotide sequence ID" value="NZ_BMJK01000001.1"/>
</dbReference>
<reference evidence="4 5" key="1">
    <citation type="submission" date="2019-12" db="EMBL/GenBank/DDBJ databases">
        <title>Genomic-based taxomic classification of the family Erythrobacteraceae.</title>
        <authorList>
            <person name="Xu L."/>
        </authorList>
    </citation>
    <scope>NUCLEOTIDE SEQUENCE [LARGE SCALE GENOMIC DNA]</scope>
    <source>
        <strain evidence="4 5">RC4-10-4</strain>
    </source>
</reference>
<gene>
    <name evidence="4" type="ORF">GRI62_09770</name>
</gene>
<comment type="caution">
    <text evidence="4">The sequence shown here is derived from an EMBL/GenBank/DDBJ whole genome shotgun (WGS) entry which is preliminary data.</text>
</comment>
<evidence type="ECO:0000256" key="3">
    <source>
        <dbReference type="ARBA" id="ARBA00022691"/>
    </source>
</evidence>
<dbReference type="Gene3D" id="3.40.50.150">
    <property type="entry name" value="Vaccinia Virus protein VP39"/>
    <property type="match status" value="1"/>
</dbReference>
<dbReference type="InterPro" id="IPR029063">
    <property type="entry name" value="SAM-dependent_MTases_sf"/>
</dbReference>
<dbReference type="Pfam" id="PF05401">
    <property type="entry name" value="NodS"/>
    <property type="match status" value="1"/>
</dbReference>
<dbReference type="GO" id="GO:0009312">
    <property type="term" value="P:oligosaccharide biosynthetic process"/>
    <property type="evidence" value="ECO:0007669"/>
    <property type="project" value="InterPro"/>
</dbReference>
<dbReference type="Proteomes" id="UP000460626">
    <property type="component" value="Unassembled WGS sequence"/>
</dbReference>
<protein>
    <submittedName>
        <fullName evidence="4">Methyltransferase domain-containing protein</fullName>
    </submittedName>
</protein>
<keyword evidence="2 4" id="KW-0808">Transferase</keyword>
<proteinExistence type="predicted"/>
<dbReference type="PANTHER" id="PTHR43464">
    <property type="entry name" value="METHYLTRANSFERASE"/>
    <property type="match status" value="1"/>
</dbReference>
<name>A0A845A039_9SPHN</name>